<dbReference type="PATRIC" id="fig|1938.3.peg.3359"/>
<feature type="transmembrane region" description="Helical" evidence="1">
    <location>
        <begin position="40"/>
        <end position="61"/>
    </location>
</feature>
<keyword evidence="1" id="KW-0472">Membrane</keyword>
<proteinExistence type="predicted"/>
<feature type="transmembrane region" description="Helical" evidence="1">
    <location>
        <begin position="141"/>
        <end position="165"/>
    </location>
</feature>
<comment type="caution">
    <text evidence="2">The sequence shown here is derived from an EMBL/GenBank/DDBJ whole genome shotgun (WGS) entry which is preliminary data.</text>
</comment>
<dbReference type="OrthoDB" id="4935320at2"/>
<evidence type="ECO:0000313" key="3">
    <source>
        <dbReference type="Proteomes" id="UP000037432"/>
    </source>
</evidence>
<organism evidence="2 3">
    <name type="scientific">Streptomyces viridochromogenes</name>
    <dbReference type="NCBI Taxonomy" id="1938"/>
    <lineage>
        <taxon>Bacteria</taxon>
        <taxon>Bacillati</taxon>
        <taxon>Actinomycetota</taxon>
        <taxon>Actinomycetes</taxon>
        <taxon>Kitasatosporales</taxon>
        <taxon>Streptomycetaceae</taxon>
        <taxon>Streptomyces</taxon>
    </lineage>
</organism>
<evidence type="ECO:0000256" key="1">
    <source>
        <dbReference type="SAM" id="Phobius"/>
    </source>
</evidence>
<evidence type="ECO:0008006" key="4">
    <source>
        <dbReference type="Google" id="ProtNLM"/>
    </source>
</evidence>
<reference evidence="2 3" key="1">
    <citation type="submission" date="2015-06" db="EMBL/GenBank/DDBJ databases">
        <authorList>
            <person name="Ju K.-S."/>
            <person name="Doroghazi J.R."/>
            <person name="Metcalf W.W."/>
        </authorList>
    </citation>
    <scope>NUCLEOTIDE SEQUENCE [LARGE SCALE GENOMIC DNA]</scope>
    <source>
        <strain evidence="2 3">NRRL 3414</strain>
    </source>
</reference>
<feature type="transmembrane region" description="Helical" evidence="1">
    <location>
        <begin position="82"/>
        <end position="102"/>
    </location>
</feature>
<dbReference type="AlphaFoldDB" id="A0A0J7ZMT3"/>
<keyword evidence="1" id="KW-0812">Transmembrane</keyword>
<dbReference type="EMBL" id="LFNT01000001">
    <property type="protein sequence ID" value="KMS77346.1"/>
    <property type="molecule type" value="Genomic_DNA"/>
</dbReference>
<protein>
    <recommendedName>
        <fullName evidence="4">Phosphatidic acid phosphatase type 2/haloperoxidase domain-containing protein</fullName>
    </recommendedName>
</protein>
<gene>
    <name evidence="2" type="ORF">ACM01_01620</name>
</gene>
<accession>A0A0J7ZMT3</accession>
<feature type="transmembrane region" description="Helical" evidence="1">
    <location>
        <begin position="177"/>
        <end position="196"/>
    </location>
</feature>
<feature type="transmembrane region" description="Helical" evidence="1">
    <location>
        <begin position="108"/>
        <end position="129"/>
    </location>
</feature>
<sequence length="197" mass="21290">MQELVPRTEARWAWLLSDGGEPRNWMLLVAPLLGWHADGWAGIGWGVVAAVFTAVLPTLILRFGEHRQYWGDRHVRRRQDRIVAAPGVMASVITGTALLYGLDAPVEVTALVAAMVAVLLALLVITFFWKVSVHSAVASGALAILATVFGPWLLVLAPVVVLIGWSRIRLRCHTAGQVSVGFLIGAAVSSPVFDLVR</sequence>
<evidence type="ECO:0000313" key="2">
    <source>
        <dbReference type="EMBL" id="KMS77346.1"/>
    </source>
</evidence>
<keyword evidence="1" id="KW-1133">Transmembrane helix</keyword>
<dbReference type="RefSeq" id="WP_048579139.1">
    <property type="nucleotide sequence ID" value="NZ_LFNT01000001.1"/>
</dbReference>
<dbReference type="Proteomes" id="UP000037432">
    <property type="component" value="Unassembled WGS sequence"/>
</dbReference>
<name>A0A0J7ZMT3_STRVR</name>